<feature type="transmembrane region" description="Helical" evidence="9">
    <location>
        <begin position="64"/>
        <end position="87"/>
    </location>
</feature>
<comment type="caution">
    <text evidence="11">The sequence shown here is derived from an EMBL/GenBank/DDBJ whole genome shotgun (WGS) entry which is preliminary data.</text>
</comment>
<dbReference type="Gene3D" id="1.10.287.630">
    <property type="entry name" value="Helix hairpin bin"/>
    <property type="match status" value="1"/>
</dbReference>
<dbReference type="PROSITE" id="PS50042">
    <property type="entry name" value="CNMP_BINDING_3"/>
    <property type="match status" value="1"/>
</dbReference>
<dbReference type="InterPro" id="IPR018490">
    <property type="entry name" value="cNMP-bd_dom_sf"/>
</dbReference>
<dbReference type="GO" id="GO:0030424">
    <property type="term" value="C:axon"/>
    <property type="evidence" value="ECO:0007669"/>
    <property type="project" value="TreeGrafter"/>
</dbReference>
<evidence type="ECO:0000256" key="5">
    <source>
        <dbReference type="ARBA" id="ARBA00022826"/>
    </source>
</evidence>
<keyword evidence="5" id="KW-0633">Potassium transport</keyword>
<dbReference type="PANTHER" id="PTHR45689">
    <property type="entry name" value="I[[H]] CHANNEL, ISOFORM E"/>
    <property type="match status" value="1"/>
</dbReference>
<feature type="transmembrane region" description="Helical" evidence="9">
    <location>
        <begin position="295"/>
        <end position="323"/>
    </location>
</feature>
<keyword evidence="8 9" id="KW-0472">Membrane</keyword>
<evidence type="ECO:0000313" key="11">
    <source>
        <dbReference type="EMBL" id="KAK5608870.1"/>
    </source>
</evidence>
<sequence length="518" mass="60078">MEKFKGPTTGFTKATCGWRALLLPQQNRQSLYMYGSEVAVEKECMRQLESGVFVIHPFSPMRSYYIMVMMAITFLNLIGIPMEIAFLDGDSGVAWESFNVFSDTLFLLDVVLNFRMGIITEDAEEAILDIKKIRVCYLRTWFIPDVIAAFPIGYILLFADLHYHNDDNPSKANKMMRILMFVRILSLIRLARVSRLVRFFNEVEKVSNANLEVVRLFFRILSLFMMIFLLCHWNGCIQYFVPMLEEFPTDCWVRKENLMNSTVIVKYSWGVFRALSQMIALSYGSMDAPTNYIEMWIVMVSMVSGCMMYTILVANATTMIANLDPAAKEYKSKMSRLEHYMAFMKLPPELHLRISNYYQARYGGKWFDEKYIMDTISSSLKEQILMVMCSQLLKKVPMFQNREETFINDVLLKLHYEVFQEGDVIVRQNVPGNRMFFIDHGEALMETESYEKELCDGDFFGETCVLTKGKHLATVKALTDCQCFSLSWDDFQEALRGFPDIKKDLEKMILVNSDGEVV</sequence>
<organism evidence="11 12">
    <name type="scientific">Crenichthys baileyi</name>
    <name type="common">White River springfish</name>
    <dbReference type="NCBI Taxonomy" id="28760"/>
    <lineage>
        <taxon>Eukaryota</taxon>
        <taxon>Metazoa</taxon>
        <taxon>Chordata</taxon>
        <taxon>Craniata</taxon>
        <taxon>Vertebrata</taxon>
        <taxon>Euteleostomi</taxon>
        <taxon>Actinopterygii</taxon>
        <taxon>Neopterygii</taxon>
        <taxon>Teleostei</taxon>
        <taxon>Neoteleostei</taxon>
        <taxon>Acanthomorphata</taxon>
        <taxon>Ovalentaria</taxon>
        <taxon>Atherinomorphae</taxon>
        <taxon>Cyprinodontiformes</taxon>
        <taxon>Goodeidae</taxon>
        <taxon>Crenichthys</taxon>
    </lineage>
</organism>
<keyword evidence="4 9" id="KW-0812">Transmembrane</keyword>
<keyword evidence="6 9" id="KW-1133">Transmembrane helix</keyword>
<dbReference type="SUPFAM" id="SSF51206">
    <property type="entry name" value="cAMP-binding domain-like"/>
    <property type="match status" value="1"/>
</dbReference>
<dbReference type="PANTHER" id="PTHR45689:SF8">
    <property type="entry name" value="POTASSIUM_SODIUM HYPERPOLARIZATION-ACTIVATED CYCLIC NUCLEOTIDE-GATED CHANNEL 2-LIKE"/>
    <property type="match status" value="1"/>
</dbReference>
<keyword evidence="3" id="KW-1003">Cell membrane</keyword>
<dbReference type="GO" id="GO:0098855">
    <property type="term" value="C:HCN channel complex"/>
    <property type="evidence" value="ECO:0007669"/>
    <property type="project" value="TreeGrafter"/>
</dbReference>
<gene>
    <name evidence="11" type="ORF">CRENBAI_019277</name>
</gene>
<evidence type="ECO:0000313" key="12">
    <source>
        <dbReference type="Proteomes" id="UP001311232"/>
    </source>
</evidence>
<evidence type="ECO:0000256" key="2">
    <source>
        <dbReference type="ARBA" id="ARBA00022448"/>
    </source>
</evidence>
<dbReference type="GO" id="GO:0035725">
    <property type="term" value="P:sodium ion transmembrane transport"/>
    <property type="evidence" value="ECO:0007669"/>
    <property type="project" value="TreeGrafter"/>
</dbReference>
<evidence type="ECO:0000256" key="4">
    <source>
        <dbReference type="ARBA" id="ARBA00022692"/>
    </source>
</evidence>
<dbReference type="GO" id="GO:0030425">
    <property type="term" value="C:dendrite"/>
    <property type="evidence" value="ECO:0007669"/>
    <property type="project" value="TreeGrafter"/>
</dbReference>
<feature type="domain" description="Cyclic nucleotide-binding" evidence="10">
    <location>
        <begin position="398"/>
        <end position="512"/>
    </location>
</feature>
<dbReference type="EMBL" id="JAHHUM010001777">
    <property type="protein sequence ID" value="KAK5608870.1"/>
    <property type="molecule type" value="Genomic_DNA"/>
</dbReference>
<dbReference type="Pfam" id="PF00520">
    <property type="entry name" value="Ion_trans"/>
    <property type="match status" value="1"/>
</dbReference>
<dbReference type="Gene3D" id="1.10.287.70">
    <property type="match status" value="1"/>
</dbReference>
<dbReference type="Pfam" id="PF00027">
    <property type="entry name" value="cNMP_binding"/>
    <property type="match status" value="1"/>
</dbReference>
<reference evidence="11 12" key="1">
    <citation type="submission" date="2021-06" db="EMBL/GenBank/DDBJ databases">
        <authorList>
            <person name="Palmer J.M."/>
        </authorList>
    </citation>
    <scope>NUCLEOTIDE SEQUENCE [LARGE SCALE GENOMIC DNA]</scope>
    <source>
        <strain evidence="11 12">MEX-2019</strain>
        <tissue evidence="11">Muscle</tissue>
    </source>
</reference>
<dbReference type="Proteomes" id="UP001311232">
    <property type="component" value="Unassembled WGS sequence"/>
</dbReference>
<keyword evidence="7" id="KW-0406">Ion transport</keyword>
<dbReference type="Pfam" id="PF08412">
    <property type="entry name" value="Ion_trans_N"/>
    <property type="match status" value="1"/>
</dbReference>
<dbReference type="InterPro" id="IPR000595">
    <property type="entry name" value="cNMP-bd_dom"/>
</dbReference>
<proteinExistence type="predicted"/>
<keyword evidence="5" id="KW-0407">Ion channel</keyword>
<dbReference type="GO" id="GO:0005249">
    <property type="term" value="F:voltage-gated potassium channel activity"/>
    <property type="evidence" value="ECO:0007669"/>
    <property type="project" value="TreeGrafter"/>
</dbReference>
<accession>A0AAV9RIS6</accession>
<keyword evidence="12" id="KW-1185">Reference proteome</keyword>
<evidence type="ECO:0000256" key="8">
    <source>
        <dbReference type="ARBA" id="ARBA00023136"/>
    </source>
</evidence>
<dbReference type="CDD" id="cd00038">
    <property type="entry name" value="CAP_ED"/>
    <property type="match status" value="1"/>
</dbReference>
<keyword evidence="5" id="KW-0630">Potassium</keyword>
<dbReference type="InterPro" id="IPR051413">
    <property type="entry name" value="K/Na_HCN_channel"/>
</dbReference>
<evidence type="ECO:0000256" key="9">
    <source>
        <dbReference type="SAM" id="Phobius"/>
    </source>
</evidence>
<dbReference type="Gene3D" id="2.60.120.10">
    <property type="entry name" value="Jelly Rolls"/>
    <property type="match status" value="1"/>
</dbReference>
<evidence type="ECO:0000256" key="3">
    <source>
        <dbReference type="ARBA" id="ARBA00022475"/>
    </source>
</evidence>
<dbReference type="AlphaFoldDB" id="A0AAV9RIS6"/>
<dbReference type="GO" id="GO:0003254">
    <property type="term" value="P:regulation of membrane depolarization"/>
    <property type="evidence" value="ECO:0007669"/>
    <property type="project" value="TreeGrafter"/>
</dbReference>
<dbReference type="InterPro" id="IPR013621">
    <property type="entry name" value="Ion_trans_N"/>
</dbReference>
<evidence type="ECO:0000259" key="10">
    <source>
        <dbReference type="PROSITE" id="PS50042"/>
    </source>
</evidence>
<name>A0AAV9RIS6_9TELE</name>
<evidence type="ECO:0000256" key="6">
    <source>
        <dbReference type="ARBA" id="ARBA00022989"/>
    </source>
</evidence>
<protein>
    <recommendedName>
        <fullName evidence="10">Cyclic nucleotide-binding domain-containing protein</fullName>
    </recommendedName>
</protein>
<keyword evidence="2" id="KW-0813">Transport</keyword>
<comment type="subcellular location">
    <subcellularLocation>
        <location evidence="1">Cell membrane</location>
        <topology evidence="1">Multi-pass membrane protein</topology>
    </subcellularLocation>
</comment>
<dbReference type="InterPro" id="IPR005821">
    <property type="entry name" value="Ion_trans_dom"/>
</dbReference>
<dbReference type="InterPro" id="IPR014710">
    <property type="entry name" value="RmlC-like_jellyroll"/>
</dbReference>
<feature type="transmembrane region" description="Helical" evidence="9">
    <location>
        <begin position="141"/>
        <end position="163"/>
    </location>
</feature>
<evidence type="ECO:0000256" key="1">
    <source>
        <dbReference type="ARBA" id="ARBA00004651"/>
    </source>
</evidence>
<feature type="transmembrane region" description="Helical" evidence="9">
    <location>
        <begin position="213"/>
        <end position="233"/>
    </location>
</feature>
<evidence type="ECO:0000256" key="7">
    <source>
        <dbReference type="ARBA" id="ARBA00023065"/>
    </source>
</evidence>
<feature type="transmembrane region" description="Helical" evidence="9">
    <location>
        <begin position="175"/>
        <end position="193"/>
    </location>
</feature>
<dbReference type="SMART" id="SM00100">
    <property type="entry name" value="cNMP"/>
    <property type="match status" value="1"/>
</dbReference>
<dbReference type="SUPFAM" id="SSF81324">
    <property type="entry name" value="Voltage-gated potassium channels"/>
    <property type="match status" value="1"/>
</dbReference>
<keyword evidence="5" id="KW-0631">Potassium channel</keyword>